<organism evidence="1 2">
    <name type="scientific">Alsobacter metallidurans</name>
    <dbReference type="NCBI Taxonomy" id="340221"/>
    <lineage>
        <taxon>Bacteria</taxon>
        <taxon>Pseudomonadati</taxon>
        <taxon>Pseudomonadota</taxon>
        <taxon>Alphaproteobacteria</taxon>
        <taxon>Hyphomicrobiales</taxon>
        <taxon>Alsobacteraceae</taxon>
        <taxon>Alsobacter</taxon>
    </lineage>
</organism>
<dbReference type="AlphaFoldDB" id="A0A917MHM6"/>
<dbReference type="EMBL" id="BMES01000001">
    <property type="protein sequence ID" value="GGH15952.1"/>
    <property type="molecule type" value="Genomic_DNA"/>
</dbReference>
<name>A0A917MHM6_9HYPH</name>
<sequence length="186" mass="20587">MTLTRNTPNTALEFIWDTPGYVGTAAVAHVRSCAERLGENADAIMDAIRNDTPAGRMILKLLGLQRSDVIFKNRPPDPLREQTIYAVVSQLVWEGASLQEAFKTAPALLADPNRRASRGAIGDTGLKVLGKFRNGDVHHLSPRAVRDAYWRYRKQGLANRYFVAVDETPFESAQGRTKLSYSDDAA</sequence>
<protein>
    <submittedName>
        <fullName evidence="1">Uncharacterized protein</fullName>
    </submittedName>
</protein>
<comment type="caution">
    <text evidence="1">The sequence shown here is derived from an EMBL/GenBank/DDBJ whole genome shotgun (WGS) entry which is preliminary data.</text>
</comment>
<proteinExistence type="predicted"/>
<evidence type="ECO:0000313" key="1">
    <source>
        <dbReference type="EMBL" id="GGH15952.1"/>
    </source>
</evidence>
<gene>
    <name evidence="1" type="ORF">GCM10007036_16240</name>
</gene>
<accession>A0A917MHM6</accession>
<reference evidence="1" key="1">
    <citation type="journal article" date="2014" name="Int. J. Syst. Evol. Microbiol.">
        <title>Complete genome sequence of Corynebacterium casei LMG S-19264T (=DSM 44701T), isolated from a smear-ripened cheese.</title>
        <authorList>
            <consortium name="US DOE Joint Genome Institute (JGI-PGF)"/>
            <person name="Walter F."/>
            <person name="Albersmeier A."/>
            <person name="Kalinowski J."/>
            <person name="Ruckert C."/>
        </authorList>
    </citation>
    <scope>NUCLEOTIDE SEQUENCE</scope>
    <source>
        <strain evidence="1">CGMCC 1.12214</strain>
    </source>
</reference>
<keyword evidence="2" id="KW-1185">Reference proteome</keyword>
<dbReference type="Proteomes" id="UP000603912">
    <property type="component" value="Unassembled WGS sequence"/>
</dbReference>
<reference evidence="1" key="2">
    <citation type="submission" date="2020-09" db="EMBL/GenBank/DDBJ databases">
        <authorList>
            <person name="Sun Q."/>
            <person name="Zhou Y."/>
        </authorList>
    </citation>
    <scope>NUCLEOTIDE SEQUENCE</scope>
    <source>
        <strain evidence="1">CGMCC 1.12214</strain>
    </source>
</reference>
<evidence type="ECO:0000313" key="2">
    <source>
        <dbReference type="Proteomes" id="UP000603912"/>
    </source>
</evidence>